<proteinExistence type="predicted"/>
<reference evidence="2 3" key="1">
    <citation type="submission" date="2021-05" db="EMBL/GenBank/DDBJ databases">
        <title>Biocontrol using Exiguobacterium acetylicum SI17 against litchi downy blight caused by Peronophythora litchii.</title>
        <authorList>
            <person name="Zheng L."/>
        </authorList>
    </citation>
    <scope>NUCLEOTIDE SEQUENCE [LARGE SCALE GENOMIC DNA]</scope>
    <source>
        <strain evidence="2 3">SI17</strain>
    </source>
</reference>
<dbReference type="GeneID" id="88811871"/>
<evidence type="ECO:0000259" key="1">
    <source>
        <dbReference type="Pfam" id="PF00882"/>
    </source>
</evidence>
<organism evidence="2 3">
    <name type="scientific">Exiguobacterium acetylicum</name>
    <name type="common">Brevibacterium acetylicum</name>
    <dbReference type="NCBI Taxonomy" id="41170"/>
    <lineage>
        <taxon>Bacteria</taxon>
        <taxon>Bacillati</taxon>
        <taxon>Bacillota</taxon>
        <taxon>Bacilli</taxon>
        <taxon>Bacillales</taxon>
        <taxon>Bacillales Family XII. Incertae Sedis</taxon>
        <taxon>Exiguobacterium</taxon>
    </lineage>
</organism>
<dbReference type="RefSeq" id="WP_051656277.1">
    <property type="nucleotide sequence ID" value="NZ_CP075897.1"/>
</dbReference>
<gene>
    <name evidence="2" type="ORF">KKI46_09305</name>
</gene>
<accession>A0ABX8G5L2</accession>
<keyword evidence="3" id="KW-1185">Reference proteome</keyword>
<protein>
    <submittedName>
        <fullName evidence="2">Zinc dependent phospholipase C family protein</fullName>
    </submittedName>
</protein>
<feature type="domain" description="Phospholipase C/D" evidence="1">
    <location>
        <begin position="6"/>
        <end position="84"/>
    </location>
</feature>
<dbReference type="Proteomes" id="UP000679498">
    <property type="component" value="Chromosome"/>
</dbReference>
<dbReference type="InterPro" id="IPR029002">
    <property type="entry name" value="PLPC/GPLD1"/>
</dbReference>
<dbReference type="Pfam" id="PF00882">
    <property type="entry name" value="Zn_dep_PLPC"/>
    <property type="match status" value="1"/>
</dbReference>
<dbReference type="EMBL" id="CP075897">
    <property type="protein sequence ID" value="QWB28798.1"/>
    <property type="molecule type" value="Genomic_DNA"/>
</dbReference>
<evidence type="ECO:0000313" key="3">
    <source>
        <dbReference type="Proteomes" id="UP000679498"/>
    </source>
</evidence>
<evidence type="ECO:0000313" key="2">
    <source>
        <dbReference type="EMBL" id="QWB28798.1"/>
    </source>
</evidence>
<name>A0ABX8G5L2_EXIAC</name>
<sequence length="144" mass="16737">MGSRLMHAYIGQRLITLLPELDPARFLLGTIAPDARYDEKEQAHHYTGELASGTRAIDCEAFWRDSASWDPSFRSGYYVHLIADDIWLRGFYMGWLRQAIIADASIGSRYHDDFRRYNTRIAPFVNWNEQAINWALHEVSVQSR</sequence>